<evidence type="ECO:0000256" key="3">
    <source>
        <dbReference type="ARBA" id="ARBA00022452"/>
    </source>
</evidence>
<keyword evidence="7 9" id="KW-0472">Membrane</keyword>
<dbReference type="Proteomes" id="UP000006755">
    <property type="component" value="Unassembled WGS sequence"/>
</dbReference>
<reference evidence="15 16" key="1">
    <citation type="journal article" date="2012" name="J. Bacteriol.">
        <title>Genome Sequence of Gallaecimonas xiamenensis Type Strain 3-C-1.</title>
        <authorList>
            <person name="Lai Q."/>
            <person name="Wang L."/>
            <person name="Wang W."/>
            <person name="Shao Z."/>
        </authorList>
    </citation>
    <scope>NUCLEOTIDE SEQUENCE [LARGE SCALE GENOMIC DNA]</scope>
    <source>
        <strain evidence="15 16">3-C-1</strain>
    </source>
</reference>
<keyword evidence="16" id="KW-1185">Reference proteome</keyword>
<keyword evidence="6 11" id="KW-0798">TonB box</keyword>
<name>K2JZ93_9GAMM</name>
<dbReference type="InterPro" id="IPR010917">
    <property type="entry name" value="TonB_rcpt_CS"/>
</dbReference>
<protein>
    <submittedName>
        <fullName evidence="15">TonB-dependent ferric achromobactin receptor</fullName>
    </submittedName>
</protein>
<organism evidence="15 16">
    <name type="scientific">Gallaecimonas xiamenensis 3-C-1</name>
    <dbReference type="NCBI Taxonomy" id="745411"/>
    <lineage>
        <taxon>Bacteria</taxon>
        <taxon>Pseudomonadati</taxon>
        <taxon>Pseudomonadota</taxon>
        <taxon>Gammaproteobacteria</taxon>
        <taxon>Enterobacterales</taxon>
        <taxon>Gallaecimonadaceae</taxon>
        <taxon>Gallaecimonas</taxon>
    </lineage>
</organism>
<keyword evidence="2 9" id="KW-0813">Transport</keyword>
<dbReference type="SUPFAM" id="SSF56935">
    <property type="entry name" value="Porins"/>
    <property type="match status" value="1"/>
</dbReference>
<dbReference type="PROSITE" id="PS52016">
    <property type="entry name" value="TONB_DEPENDENT_REC_3"/>
    <property type="match status" value="1"/>
</dbReference>
<dbReference type="Pfam" id="PF07715">
    <property type="entry name" value="Plug"/>
    <property type="match status" value="1"/>
</dbReference>
<dbReference type="eggNOG" id="COG4771">
    <property type="taxonomic scope" value="Bacteria"/>
</dbReference>
<dbReference type="GO" id="GO:0015344">
    <property type="term" value="F:siderophore uptake transmembrane transporter activity"/>
    <property type="evidence" value="ECO:0007669"/>
    <property type="project" value="TreeGrafter"/>
</dbReference>
<accession>K2JZ93</accession>
<evidence type="ECO:0000256" key="9">
    <source>
        <dbReference type="PROSITE-ProRule" id="PRU01360"/>
    </source>
</evidence>
<evidence type="ECO:0000256" key="10">
    <source>
        <dbReference type="PROSITE-ProRule" id="PRU10144"/>
    </source>
</evidence>
<keyword evidence="3 9" id="KW-1134">Transmembrane beta strand</keyword>
<evidence type="ECO:0000259" key="13">
    <source>
        <dbReference type="Pfam" id="PF00593"/>
    </source>
</evidence>
<keyword evidence="15" id="KW-0675">Receptor</keyword>
<evidence type="ECO:0000256" key="7">
    <source>
        <dbReference type="ARBA" id="ARBA00023136"/>
    </source>
</evidence>
<dbReference type="EMBL" id="AMRI01000020">
    <property type="protein sequence ID" value="EKE70605.1"/>
    <property type="molecule type" value="Genomic_DNA"/>
</dbReference>
<evidence type="ECO:0000313" key="16">
    <source>
        <dbReference type="Proteomes" id="UP000006755"/>
    </source>
</evidence>
<dbReference type="PANTHER" id="PTHR30069">
    <property type="entry name" value="TONB-DEPENDENT OUTER MEMBRANE RECEPTOR"/>
    <property type="match status" value="1"/>
</dbReference>
<feature type="short sequence motif" description="TonB C-terminal box" evidence="10">
    <location>
        <begin position="679"/>
        <end position="696"/>
    </location>
</feature>
<gene>
    <name evidence="15" type="ORF">B3C1_13743</name>
</gene>
<evidence type="ECO:0000256" key="6">
    <source>
        <dbReference type="ARBA" id="ARBA00023077"/>
    </source>
</evidence>
<dbReference type="GO" id="GO:0044718">
    <property type="term" value="P:siderophore transmembrane transport"/>
    <property type="evidence" value="ECO:0007669"/>
    <property type="project" value="TreeGrafter"/>
</dbReference>
<dbReference type="InterPro" id="IPR039426">
    <property type="entry name" value="TonB-dep_rcpt-like"/>
</dbReference>
<evidence type="ECO:0000259" key="14">
    <source>
        <dbReference type="Pfam" id="PF07715"/>
    </source>
</evidence>
<feature type="domain" description="TonB-dependent receptor plug" evidence="14">
    <location>
        <begin position="40"/>
        <end position="144"/>
    </location>
</feature>
<dbReference type="InterPro" id="IPR037066">
    <property type="entry name" value="Plug_dom_sf"/>
</dbReference>
<comment type="caution">
    <text evidence="15">The sequence shown here is derived from an EMBL/GenBank/DDBJ whole genome shotgun (WGS) entry which is preliminary data.</text>
</comment>
<evidence type="ECO:0000256" key="5">
    <source>
        <dbReference type="ARBA" id="ARBA00022729"/>
    </source>
</evidence>
<dbReference type="AlphaFoldDB" id="K2JZ93"/>
<dbReference type="Pfam" id="PF00593">
    <property type="entry name" value="TonB_dep_Rec_b-barrel"/>
    <property type="match status" value="1"/>
</dbReference>
<proteinExistence type="inferred from homology"/>
<evidence type="ECO:0000256" key="1">
    <source>
        <dbReference type="ARBA" id="ARBA00004571"/>
    </source>
</evidence>
<sequence length="696" mass="76255">MRKSPLALALLASLSSPLFAEALDNTEHLVVTASRGDKPVSSLPNMVTIINAEALERQGRVNDDLSSILAQLVPGFAPPSQQLSSRGESLRGRQPLYLIDGVPQSNPLRDGSRDGHTIDIALIERVEVIQGANALHGMGASGGIINIVTKRPQDDSLSVNAGIESNDDFDKDGLGYHLGASLAKNLGDTQFLLGLQYRDRGLFFDANDQAIGTDPTQGDLMDSRSSDLFAKVVHQLDAQQQLSLTVNAFELESRGDYVLVNGDVATGRPTSSIKGDNPGDPSRNQVRTYSLDYRNSQFFGGQQFHGQLFYQDFEGLFGGGTFATFQDPALGPDFYDQSRINSQKTGLKLTLVKDQLAGLPVKAVYGLDLFRDKTDQDLAQSGRTWVPQSRYDNLAPYLQLDWQLLDSVLISAGLRHEKVDMKIPDYQTLYSYGGYQVKGGTPSFSETMKNLGASWQINGQWRLFANLSQGFSMPDVGRVTRGVNQPDVSIADYLVLKPIITDNRELGLAYQGDWGRGQLSLWENESDLGSRLVANADGIFEVRREATKVNGFSADLGFYLGESGTLGLVYSQLDGRYDSNDDGQVDADLDAANVSPDSLTVYLDGQYGDLDWRLAASHYFDKDFADGQGGQSAHFDGYSLLSLSLGYELGQHKLSFGVDNLLDKQYIDYLAQTQASNSSYQAGRGRTLRLGYRYNF</sequence>
<feature type="chain" id="PRO_5003859536" evidence="12">
    <location>
        <begin position="21"/>
        <end position="696"/>
    </location>
</feature>
<dbReference type="RefSeq" id="WP_008485550.1">
    <property type="nucleotide sequence ID" value="NZ_AMRI01000020.1"/>
</dbReference>
<comment type="subcellular location">
    <subcellularLocation>
        <location evidence="1 9">Cell outer membrane</location>
        <topology evidence="1 9">Multi-pass membrane protein</topology>
    </subcellularLocation>
</comment>
<dbReference type="InterPro" id="IPR036942">
    <property type="entry name" value="Beta-barrel_TonB_sf"/>
</dbReference>
<dbReference type="Gene3D" id="2.40.170.20">
    <property type="entry name" value="TonB-dependent receptor, beta-barrel domain"/>
    <property type="match status" value="1"/>
</dbReference>
<dbReference type="PATRIC" id="fig|745411.4.peg.2711"/>
<evidence type="ECO:0000256" key="12">
    <source>
        <dbReference type="SAM" id="SignalP"/>
    </source>
</evidence>
<evidence type="ECO:0000313" key="15">
    <source>
        <dbReference type="EMBL" id="EKE70605.1"/>
    </source>
</evidence>
<evidence type="ECO:0000256" key="2">
    <source>
        <dbReference type="ARBA" id="ARBA00022448"/>
    </source>
</evidence>
<keyword evidence="4 9" id="KW-0812">Transmembrane</keyword>
<dbReference type="GO" id="GO:0009279">
    <property type="term" value="C:cell outer membrane"/>
    <property type="evidence" value="ECO:0007669"/>
    <property type="project" value="UniProtKB-SubCell"/>
</dbReference>
<dbReference type="InterPro" id="IPR000531">
    <property type="entry name" value="Beta-barrel_TonB"/>
</dbReference>
<dbReference type="STRING" id="745411.B3C1_13743"/>
<comment type="similarity">
    <text evidence="9 11">Belongs to the TonB-dependent receptor family.</text>
</comment>
<keyword evidence="8 9" id="KW-0998">Cell outer membrane</keyword>
<keyword evidence="5 12" id="KW-0732">Signal</keyword>
<dbReference type="PANTHER" id="PTHR30069:SF42">
    <property type="entry name" value="FERRIC AEROBACTIN RECEPTOR"/>
    <property type="match status" value="1"/>
</dbReference>
<dbReference type="CDD" id="cd01347">
    <property type="entry name" value="ligand_gated_channel"/>
    <property type="match status" value="1"/>
</dbReference>
<dbReference type="PROSITE" id="PS01156">
    <property type="entry name" value="TONB_DEPENDENT_REC_2"/>
    <property type="match status" value="1"/>
</dbReference>
<dbReference type="InterPro" id="IPR012910">
    <property type="entry name" value="Plug_dom"/>
</dbReference>
<feature type="signal peptide" evidence="12">
    <location>
        <begin position="1"/>
        <end position="20"/>
    </location>
</feature>
<feature type="domain" description="TonB-dependent receptor-like beta-barrel" evidence="13">
    <location>
        <begin position="264"/>
        <end position="661"/>
    </location>
</feature>
<dbReference type="Gene3D" id="2.170.130.10">
    <property type="entry name" value="TonB-dependent receptor, plug domain"/>
    <property type="match status" value="1"/>
</dbReference>
<evidence type="ECO:0000256" key="8">
    <source>
        <dbReference type="ARBA" id="ARBA00023237"/>
    </source>
</evidence>
<evidence type="ECO:0000256" key="4">
    <source>
        <dbReference type="ARBA" id="ARBA00022692"/>
    </source>
</evidence>
<evidence type="ECO:0000256" key="11">
    <source>
        <dbReference type="RuleBase" id="RU003357"/>
    </source>
</evidence>